<feature type="binding site" evidence="12">
    <location>
        <position position="250"/>
    </location>
    <ligand>
        <name>Mg(2+)</name>
        <dbReference type="ChEBI" id="CHEBI:18420"/>
    </ligand>
</feature>
<dbReference type="InterPro" id="IPR029017">
    <property type="entry name" value="Enolase-like_N"/>
</dbReference>
<dbReference type="SFLD" id="SFLDF00002">
    <property type="entry name" value="enolase"/>
    <property type="match status" value="1"/>
</dbReference>
<dbReference type="Proteomes" id="UP000271337">
    <property type="component" value="Unassembled WGS sequence"/>
</dbReference>
<comment type="catalytic activity">
    <reaction evidence="9">
        <text>(2R)-2-phosphoglycerate = phosphoenolpyruvate + H2O</text>
        <dbReference type="Rhea" id="RHEA:10164"/>
        <dbReference type="ChEBI" id="CHEBI:15377"/>
        <dbReference type="ChEBI" id="CHEBI:58289"/>
        <dbReference type="ChEBI" id="CHEBI:58702"/>
        <dbReference type="EC" id="4.2.1.11"/>
    </reaction>
</comment>
<dbReference type="OrthoDB" id="1739814at2759"/>
<dbReference type="GO" id="GO:0000287">
    <property type="term" value="F:magnesium ion binding"/>
    <property type="evidence" value="ECO:0007669"/>
    <property type="project" value="InterPro"/>
</dbReference>
<dbReference type="PANTHER" id="PTHR11902">
    <property type="entry name" value="ENOLASE"/>
    <property type="match status" value="1"/>
</dbReference>
<dbReference type="NCBIfam" id="TIGR01060">
    <property type="entry name" value="eno"/>
    <property type="match status" value="1"/>
</dbReference>
<dbReference type="Pfam" id="PF03952">
    <property type="entry name" value="Enolase_N"/>
    <property type="match status" value="1"/>
</dbReference>
<evidence type="ECO:0000313" key="15">
    <source>
        <dbReference type="EMBL" id="RMX92566.1"/>
    </source>
</evidence>
<dbReference type="PIRSF" id="PIRSF001400">
    <property type="entry name" value="Enolase"/>
    <property type="match status" value="1"/>
</dbReference>
<accession>A0A3M6XPM4</accession>
<feature type="binding site" evidence="11">
    <location>
        <begin position="373"/>
        <end position="376"/>
    </location>
    <ligand>
        <name>substrate</name>
    </ligand>
</feature>
<evidence type="ECO:0000256" key="2">
    <source>
        <dbReference type="ARBA" id="ARBA00009604"/>
    </source>
</evidence>
<comment type="caution">
    <text evidence="15">The sequence shown here is derived from an EMBL/GenBank/DDBJ whole genome shotgun (WGS) entry which is preliminary data.</text>
</comment>
<feature type="binding site" evidence="11">
    <location>
        <position position="321"/>
    </location>
    <ligand>
        <name>substrate</name>
    </ligand>
</feature>
<evidence type="ECO:0000256" key="5">
    <source>
        <dbReference type="ARBA" id="ARBA00022842"/>
    </source>
</evidence>
<evidence type="ECO:0000256" key="1">
    <source>
        <dbReference type="ARBA" id="ARBA00005031"/>
    </source>
</evidence>
<dbReference type="EC" id="4.2.1.11" evidence="3"/>
<keyword evidence="7" id="KW-0456">Lyase</keyword>
<feature type="binding site" evidence="11">
    <location>
        <position position="163"/>
    </location>
    <ligand>
        <name>substrate</name>
    </ligand>
</feature>
<dbReference type="Gene3D" id="3.30.390.10">
    <property type="entry name" value="Enolase-like, N-terminal domain"/>
    <property type="match status" value="1"/>
</dbReference>
<feature type="binding site" evidence="11">
    <location>
        <position position="397"/>
    </location>
    <ligand>
        <name>substrate</name>
    </ligand>
</feature>
<evidence type="ECO:0000259" key="14">
    <source>
        <dbReference type="SMART" id="SM01193"/>
    </source>
</evidence>
<evidence type="ECO:0000256" key="8">
    <source>
        <dbReference type="ARBA" id="ARBA00032132"/>
    </source>
</evidence>
<gene>
    <name evidence="15" type="ORF">D0867_14538</name>
</gene>
<feature type="binding site" evidence="12">
    <location>
        <position position="321"/>
    </location>
    <ligand>
        <name>Mg(2+)</name>
        <dbReference type="ChEBI" id="CHEBI:18420"/>
    </ligand>
</feature>
<comment type="pathway">
    <text evidence="1">Carbohydrate degradation; glycolysis; pyruvate from D-glyceraldehyde 3-phosphate: step 4/5.</text>
</comment>
<keyword evidence="5 12" id="KW-0460">Magnesium</keyword>
<dbReference type="InterPro" id="IPR020810">
    <property type="entry name" value="Enolase_C"/>
</dbReference>
<feature type="domain" description="Enolase N-terminal" evidence="14">
    <location>
        <begin position="5"/>
        <end position="137"/>
    </location>
</feature>
<evidence type="ECO:0000256" key="10">
    <source>
        <dbReference type="PIRSR" id="PIRSR001400-1"/>
    </source>
</evidence>
<dbReference type="InterPro" id="IPR036849">
    <property type="entry name" value="Enolase-like_C_sf"/>
</dbReference>
<reference evidence="15 16" key="1">
    <citation type="journal article" date="2018" name="BMC Genomics">
        <title>Genomic evidence for intraspecific hybridization in a clonal and extremely halotolerant yeast.</title>
        <authorList>
            <person name="Gostincar C."/>
            <person name="Stajich J.E."/>
            <person name="Zupancic J."/>
            <person name="Zalar P."/>
            <person name="Gunde-Cimerman N."/>
        </authorList>
    </citation>
    <scope>NUCLEOTIDE SEQUENCE [LARGE SCALE GENOMIC DNA]</scope>
    <source>
        <strain evidence="15 16">EXF-6669</strain>
    </source>
</reference>
<name>A0A3M6XPM4_HORWE</name>
<feature type="active site" description="Proton donor" evidence="10">
    <location>
        <position position="215"/>
    </location>
</feature>
<dbReference type="Pfam" id="PF00113">
    <property type="entry name" value="Enolase_C"/>
    <property type="match status" value="1"/>
</dbReference>
<dbReference type="UniPathway" id="UPA00109">
    <property type="reaction ID" value="UER00187"/>
</dbReference>
<feature type="binding site" evidence="11">
    <location>
        <position position="172"/>
    </location>
    <ligand>
        <name>substrate</name>
    </ligand>
</feature>
<evidence type="ECO:0000256" key="9">
    <source>
        <dbReference type="ARBA" id="ARBA00048333"/>
    </source>
</evidence>
<dbReference type="InterPro" id="IPR000941">
    <property type="entry name" value="Enolase"/>
</dbReference>
<feature type="active site" description="Proton acceptor" evidence="10">
    <location>
        <position position="346"/>
    </location>
</feature>
<comment type="similarity">
    <text evidence="2">Belongs to the enolase family.</text>
</comment>
<dbReference type="GO" id="GO:0000015">
    <property type="term" value="C:phosphopyruvate hydratase complex"/>
    <property type="evidence" value="ECO:0007669"/>
    <property type="project" value="InterPro"/>
</dbReference>
<dbReference type="Gene3D" id="3.20.20.120">
    <property type="entry name" value="Enolase-like C-terminal domain"/>
    <property type="match status" value="1"/>
</dbReference>
<keyword evidence="12" id="KW-0479">Metal-binding</keyword>
<dbReference type="EMBL" id="QWIL01002757">
    <property type="protein sequence ID" value="RMX92566.1"/>
    <property type="molecule type" value="Genomic_DNA"/>
</dbReference>
<dbReference type="GO" id="GO:0004634">
    <property type="term" value="F:phosphopyruvate hydratase activity"/>
    <property type="evidence" value="ECO:0007669"/>
    <property type="project" value="UniProtKB-EC"/>
</dbReference>
<proteinExistence type="inferred from homology"/>
<feature type="domain" description="Enolase C-terminal TIM barrel" evidence="13">
    <location>
        <begin position="147"/>
        <end position="437"/>
    </location>
</feature>
<dbReference type="SFLD" id="SFLDS00001">
    <property type="entry name" value="Enolase"/>
    <property type="match status" value="1"/>
</dbReference>
<evidence type="ECO:0000256" key="3">
    <source>
        <dbReference type="ARBA" id="ARBA00012058"/>
    </source>
</evidence>
<dbReference type="InterPro" id="IPR020809">
    <property type="entry name" value="Enolase_CS"/>
</dbReference>
<dbReference type="InterPro" id="IPR020811">
    <property type="entry name" value="Enolase_N"/>
</dbReference>
<dbReference type="SMART" id="SM01193">
    <property type="entry name" value="Enolase_N"/>
    <property type="match status" value="1"/>
</dbReference>
<organism evidence="15 16">
    <name type="scientific">Hortaea werneckii</name>
    <name type="common">Black yeast</name>
    <name type="synonym">Cladosporium werneckii</name>
    <dbReference type="NCBI Taxonomy" id="91943"/>
    <lineage>
        <taxon>Eukaryota</taxon>
        <taxon>Fungi</taxon>
        <taxon>Dikarya</taxon>
        <taxon>Ascomycota</taxon>
        <taxon>Pezizomycotina</taxon>
        <taxon>Dothideomycetes</taxon>
        <taxon>Dothideomycetidae</taxon>
        <taxon>Mycosphaerellales</taxon>
        <taxon>Teratosphaeriaceae</taxon>
        <taxon>Hortaea</taxon>
    </lineage>
</organism>
<feature type="binding site" evidence="11">
    <location>
        <position position="296"/>
    </location>
    <ligand>
        <name>substrate</name>
    </ligand>
</feature>
<dbReference type="SMART" id="SM01192">
    <property type="entry name" value="Enolase_C"/>
    <property type="match status" value="1"/>
</dbReference>
<dbReference type="SFLD" id="SFLDG00178">
    <property type="entry name" value="enolase"/>
    <property type="match status" value="1"/>
</dbReference>
<dbReference type="PRINTS" id="PR00148">
    <property type="entry name" value="ENOLASE"/>
</dbReference>
<keyword evidence="6" id="KW-0324">Glycolysis</keyword>
<evidence type="ECO:0000256" key="6">
    <source>
        <dbReference type="ARBA" id="ARBA00023152"/>
    </source>
</evidence>
<dbReference type="PROSITE" id="PS00164">
    <property type="entry name" value="ENOLASE"/>
    <property type="match status" value="1"/>
</dbReference>
<dbReference type="AlphaFoldDB" id="A0A3M6XPM4"/>
<sequence length="441" mass="47510">MPSVILTITASQRLDSRGKPTVQVRLTTGYGHFTSIVPSGASKGDYEAVELRDGDRSAYQGNSVLKAVHNVNAILGPAIVNANLDPTTQLSEIDRLMIDLDGTEDKSKMGANAILAISMAAARAGASGRGVPLYRFLAEQAGASHEDAILPVPFMNVLNGGDHSGNTMAFQEFMIAPTGASSFEEAVRFNAETYACLKTLIIRKHGKSAVGIGDEGGFAPPIYHPTEALDLLVQAIADAGHEGKIKIGIDPASQSFEEGGVYDIGFKTDKAEKMEARELASLYHSLLARYPIVLLEDPFGQDDWPAWSDFNQDCAVELVGDDLLATNIKRIQIAQSKNACNSLLLKINQIGSITEAIKAANKAFALGWSVFVSHRSGETTDDFIADLTVALRTGHLKSGAPCRGERVAKYNRLMDIEEELRTSRKRVRFAGEGFRNAHGMS</sequence>
<dbReference type="PANTHER" id="PTHR11902:SF6">
    <property type="entry name" value="ENOLASE"/>
    <property type="match status" value="1"/>
</dbReference>
<dbReference type="VEuPathDB" id="FungiDB:BTJ68_04951"/>
<feature type="binding site" evidence="12">
    <location>
        <position position="296"/>
    </location>
    <ligand>
        <name>Mg(2+)</name>
        <dbReference type="ChEBI" id="CHEBI:18420"/>
    </ligand>
</feature>
<comment type="cofactor">
    <cofactor evidence="12">
        <name>Mg(2+)</name>
        <dbReference type="ChEBI" id="CHEBI:18420"/>
    </cofactor>
    <text evidence="12">Mg(2+) is required for catalysis and for stabilizing the dimer.</text>
</comment>
<evidence type="ECO:0000313" key="16">
    <source>
        <dbReference type="Proteomes" id="UP000271337"/>
    </source>
</evidence>
<evidence type="ECO:0000256" key="7">
    <source>
        <dbReference type="ARBA" id="ARBA00023239"/>
    </source>
</evidence>
<evidence type="ECO:0000259" key="13">
    <source>
        <dbReference type="SMART" id="SM01192"/>
    </source>
</evidence>
<dbReference type="GO" id="GO:0006096">
    <property type="term" value="P:glycolytic process"/>
    <property type="evidence" value="ECO:0007669"/>
    <property type="project" value="UniProtKB-UniPathway"/>
</dbReference>
<dbReference type="SUPFAM" id="SSF54826">
    <property type="entry name" value="Enolase N-terminal domain-like"/>
    <property type="match status" value="1"/>
</dbReference>
<protein>
    <recommendedName>
        <fullName evidence="4">Enolase</fullName>
        <ecNumber evidence="3">4.2.1.11</ecNumber>
    </recommendedName>
    <alternativeName>
        <fullName evidence="8">2-phosphoglycerate dehydratase</fullName>
    </alternativeName>
</protein>
<evidence type="ECO:0000256" key="4">
    <source>
        <dbReference type="ARBA" id="ARBA00017068"/>
    </source>
</evidence>
<evidence type="ECO:0000256" key="11">
    <source>
        <dbReference type="PIRSR" id="PIRSR001400-2"/>
    </source>
</evidence>
<dbReference type="CDD" id="cd03313">
    <property type="entry name" value="enolase"/>
    <property type="match status" value="1"/>
</dbReference>
<evidence type="ECO:0000256" key="12">
    <source>
        <dbReference type="PIRSR" id="PIRSR001400-3"/>
    </source>
</evidence>
<dbReference type="SUPFAM" id="SSF51604">
    <property type="entry name" value="Enolase C-terminal domain-like"/>
    <property type="match status" value="1"/>
</dbReference>
<dbReference type="HAMAP" id="MF_00318">
    <property type="entry name" value="Enolase"/>
    <property type="match status" value="1"/>
</dbReference>